<dbReference type="GO" id="GO:0019957">
    <property type="term" value="F:C-C chemokine binding"/>
    <property type="evidence" value="ECO:0007669"/>
    <property type="project" value="TreeGrafter"/>
</dbReference>
<keyword evidence="7" id="KW-0807">Transducer</keyword>
<dbReference type="PROSITE" id="PS50262">
    <property type="entry name" value="G_PROTEIN_RECEP_F1_2"/>
    <property type="match status" value="1"/>
</dbReference>
<feature type="transmembrane region" description="Helical" evidence="8">
    <location>
        <begin position="56"/>
        <end position="76"/>
    </location>
</feature>
<dbReference type="GO" id="GO:0060326">
    <property type="term" value="P:cell chemotaxis"/>
    <property type="evidence" value="ECO:0007669"/>
    <property type="project" value="TreeGrafter"/>
</dbReference>
<keyword evidence="4" id="KW-0297">G-protein coupled receptor</keyword>
<evidence type="ECO:0000313" key="10">
    <source>
        <dbReference type="Ensembl" id="ENSFHEP00000008256.1"/>
    </source>
</evidence>
<dbReference type="PANTHER" id="PTHR10489:SF946">
    <property type="entry name" value="LEUKOTRIENE B4 RECEPTOR 1-LIKE"/>
    <property type="match status" value="1"/>
</dbReference>
<keyword evidence="5 8" id="KW-0472">Membrane</keyword>
<dbReference type="GO" id="GO:0007204">
    <property type="term" value="P:positive regulation of cytosolic calcium ion concentration"/>
    <property type="evidence" value="ECO:0007669"/>
    <property type="project" value="TreeGrafter"/>
</dbReference>
<protein>
    <recommendedName>
        <fullName evidence="9">G-protein coupled receptors family 1 profile domain-containing protein</fullName>
    </recommendedName>
</protein>
<dbReference type="GeneTree" id="ENSGT00950000182966"/>
<dbReference type="Gene3D" id="1.20.1070.10">
    <property type="entry name" value="Rhodopsin 7-helix transmembrane proteins"/>
    <property type="match status" value="1"/>
</dbReference>
<evidence type="ECO:0000256" key="8">
    <source>
        <dbReference type="SAM" id="Phobius"/>
    </source>
</evidence>
<dbReference type="Ensembl" id="ENSFHET00000002450.1">
    <property type="protein sequence ID" value="ENSFHEP00000008256.1"/>
    <property type="gene ID" value="ENSFHEG00000009444.1"/>
</dbReference>
<dbReference type="SUPFAM" id="SSF81321">
    <property type="entry name" value="Family A G protein-coupled receptor-like"/>
    <property type="match status" value="1"/>
</dbReference>
<evidence type="ECO:0000256" key="4">
    <source>
        <dbReference type="ARBA" id="ARBA00023040"/>
    </source>
</evidence>
<dbReference type="GO" id="GO:0009897">
    <property type="term" value="C:external side of plasma membrane"/>
    <property type="evidence" value="ECO:0007669"/>
    <property type="project" value="TreeGrafter"/>
</dbReference>
<comment type="subcellular location">
    <subcellularLocation>
        <location evidence="1">Membrane</location>
    </subcellularLocation>
</comment>
<dbReference type="GO" id="GO:0006955">
    <property type="term" value="P:immune response"/>
    <property type="evidence" value="ECO:0007669"/>
    <property type="project" value="TreeGrafter"/>
</dbReference>
<evidence type="ECO:0000256" key="7">
    <source>
        <dbReference type="ARBA" id="ARBA00023224"/>
    </source>
</evidence>
<reference evidence="10" key="1">
    <citation type="submission" date="2025-08" db="UniProtKB">
        <authorList>
            <consortium name="Ensembl"/>
        </authorList>
    </citation>
    <scope>IDENTIFICATION</scope>
</reference>
<reference evidence="10" key="2">
    <citation type="submission" date="2025-09" db="UniProtKB">
        <authorList>
            <consortium name="Ensembl"/>
        </authorList>
    </citation>
    <scope>IDENTIFICATION</scope>
</reference>
<dbReference type="STRING" id="8078.ENSFHEP00000008256"/>
<dbReference type="PANTHER" id="PTHR10489">
    <property type="entry name" value="CELL ADHESION MOLECULE"/>
    <property type="match status" value="1"/>
</dbReference>
<dbReference type="GO" id="GO:0016493">
    <property type="term" value="F:C-C chemokine receptor activity"/>
    <property type="evidence" value="ECO:0007669"/>
    <property type="project" value="TreeGrafter"/>
</dbReference>
<evidence type="ECO:0000256" key="5">
    <source>
        <dbReference type="ARBA" id="ARBA00023136"/>
    </source>
</evidence>
<dbReference type="AlphaFoldDB" id="A0A3Q2P763"/>
<keyword evidence="6" id="KW-0675">Receptor</keyword>
<evidence type="ECO:0000256" key="2">
    <source>
        <dbReference type="ARBA" id="ARBA00022692"/>
    </source>
</evidence>
<dbReference type="Proteomes" id="UP000265000">
    <property type="component" value="Unplaced"/>
</dbReference>
<feature type="transmembrane region" description="Helical" evidence="8">
    <location>
        <begin position="215"/>
        <end position="241"/>
    </location>
</feature>
<dbReference type="GO" id="GO:0019722">
    <property type="term" value="P:calcium-mediated signaling"/>
    <property type="evidence" value="ECO:0007669"/>
    <property type="project" value="TreeGrafter"/>
</dbReference>
<feature type="transmembrane region" description="Helical" evidence="8">
    <location>
        <begin position="82"/>
        <end position="110"/>
    </location>
</feature>
<evidence type="ECO:0000313" key="11">
    <source>
        <dbReference type="Proteomes" id="UP000265000"/>
    </source>
</evidence>
<dbReference type="InterPro" id="IPR050119">
    <property type="entry name" value="CCR1-9-like"/>
</dbReference>
<evidence type="ECO:0000256" key="1">
    <source>
        <dbReference type="ARBA" id="ARBA00004370"/>
    </source>
</evidence>
<dbReference type="PRINTS" id="PR00237">
    <property type="entry name" value="GPCRRHODOPSN"/>
</dbReference>
<name>A0A3Q2P763_FUNHE</name>
<sequence length="337" mass="38413">MDQYNFTAVNFSFSGDLPHPSWYYSGLIPAVVLCFCFVLGVPGNIAVILLNVSRSLMLNLAISDLLCLLTLPPWIYSLLYGWSFGLVACKVLAYLVYCTIYGSQLTVTVLSIQRYLIVVRQKRLPEMKNAMLLVVLWMVAFILSIPVLVVRQLSTHQQQIVCQSQYSSEAQGVVVLLAETLFDTFSFSVIVFSYKHIHRKINRAAFFNNPQTTRLVTSIIVSFFVLRTPYHVINVLGVAAMCLKNKSLFDFCIKMWDIVKAFTFVNSWLNPLLYAFTSNIICTVCRKKEQCLGTSFLNYIYLSQDVNVRFITSVHVQCMQTLLHESVKRINKTKTPK</sequence>
<keyword evidence="11" id="KW-1185">Reference proteome</keyword>
<keyword evidence="2 8" id="KW-0812">Transmembrane</keyword>
<evidence type="ECO:0000256" key="6">
    <source>
        <dbReference type="ARBA" id="ARBA00023170"/>
    </source>
</evidence>
<dbReference type="Pfam" id="PF00001">
    <property type="entry name" value="7tm_1"/>
    <property type="match status" value="1"/>
</dbReference>
<keyword evidence="3 8" id="KW-1133">Transmembrane helix</keyword>
<organism evidence="10 11">
    <name type="scientific">Fundulus heteroclitus</name>
    <name type="common">Killifish</name>
    <name type="synonym">Mummichog</name>
    <dbReference type="NCBI Taxonomy" id="8078"/>
    <lineage>
        <taxon>Eukaryota</taxon>
        <taxon>Metazoa</taxon>
        <taxon>Chordata</taxon>
        <taxon>Craniata</taxon>
        <taxon>Vertebrata</taxon>
        <taxon>Euteleostomi</taxon>
        <taxon>Actinopterygii</taxon>
        <taxon>Neopterygii</taxon>
        <taxon>Teleostei</taxon>
        <taxon>Neoteleostei</taxon>
        <taxon>Acanthomorphata</taxon>
        <taxon>Ovalentaria</taxon>
        <taxon>Atherinomorphae</taxon>
        <taxon>Cyprinodontiformes</taxon>
        <taxon>Fundulidae</taxon>
        <taxon>Fundulus</taxon>
    </lineage>
</organism>
<feature type="transmembrane region" description="Helical" evidence="8">
    <location>
        <begin position="130"/>
        <end position="150"/>
    </location>
</feature>
<feature type="domain" description="G-protein coupled receptors family 1 profile" evidence="9">
    <location>
        <begin position="25"/>
        <end position="274"/>
    </location>
</feature>
<dbReference type="InterPro" id="IPR000276">
    <property type="entry name" value="GPCR_Rhodpsn"/>
</dbReference>
<evidence type="ECO:0000256" key="3">
    <source>
        <dbReference type="ARBA" id="ARBA00022989"/>
    </source>
</evidence>
<evidence type="ECO:0000259" key="9">
    <source>
        <dbReference type="PROSITE" id="PS50262"/>
    </source>
</evidence>
<feature type="transmembrane region" description="Helical" evidence="8">
    <location>
        <begin position="170"/>
        <end position="194"/>
    </location>
</feature>
<dbReference type="InterPro" id="IPR017452">
    <property type="entry name" value="GPCR_Rhodpsn_7TM"/>
</dbReference>
<feature type="transmembrane region" description="Helical" evidence="8">
    <location>
        <begin position="22"/>
        <end position="49"/>
    </location>
</feature>
<proteinExistence type="predicted"/>
<accession>A0A3Q2P763</accession>